<evidence type="ECO:0000313" key="5">
    <source>
        <dbReference type="EMBL" id="GIE10274.1"/>
    </source>
</evidence>
<evidence type="ECO:0000256" key="1">
    <source>
        <dbReference type="ARBA" id="ARBA00010088"/>
    </source>
</evidence>
<reference evidence="5" key="1">
    <citation type="submission" date="2021-01" db="EMBL/GenBank/DDBJ databases">
        <title>Whole genome shotgun sequence of Actinoplanes ferrugineus NBRC 15555.</title>
        <authorList>
            <person name="Komaki H."/>
            <person name="Tamura T."/>
        </authorList>
    </citation>
    <scope>NUCLEOTIDE SEQUENCE</scope>
    <source>
        <strain evidence="5">NBRC 15555</strain>
    </source>
</reference>
<dbReference type="SUPFAM" id="SSF53474">
    <property type="entry name" value="alpha/beta-Hydrolases"/>
    <property type="match status" value="1"/>
</dbReference>
<evidence type="ECO:0000259" key="4">
    <source>
        <dbReference type="Pfam" id="PF00561"/>
    </source>
</evidence>
<comment type="caution">
    <text evidence="5">The sequence shown here is derived from an EMBL/GenBank/DDBJ whole genome shotgun (WGS) entry which is preliminary data.</text>
</comment>
<dbReference type="AlphaFoldDB" id="A0A919IY27"/>
<dbReference type="PANTHER" id="PTHR43248:SF30">
    <property type="entry name" value="AB HYDROLASE-1 DOMAIN-CONTAINING PROTEIN"/>
    <property type="match status" value="1"/>
</dbReference>
<evidence type="ECO:0000256" key="2">
    <source>
        <dbReference type="ARBA" id="ARBA00022801"/>
    </source>
</evidence>
<feature type="domain" description="AB hydrolase-1" evidence="4">
    <location>
        <begin position="50"/>
        <end position="162"/>
    </location>
</feature>
<protein>
    <recommendedName>
        <fullName evidence="4">AB hydrolase-1 domain-containing protein</fullName>
    </recommendedName>
</protein>
<evidence type="ECO:0000313" key="6">
    <source>
        <dbReference type="Proteomes" id="UP000598174"/>
    </source>
</evidence>
<dbReference type="InterPro" id="IPR029058">
    <property type="entry name" value="AB_hydrolase_fold"/>
</dbReference>
<proteinExistence type="inferred from homology"/>
<dbReference type="GO" id="GO:0016787">
    <property type="term" value="F:hydrolase activity"/>
    <property type="evidence" value="ECO:0007669"/>
    <property type="project" value="UniProtKB-KW"/>
</dbReference>
<keyword evidence="6" id="KW-1185">Reference proteome</keyword>
<evidence type="ECO:0000256" key="3">
    <source>
        <dbReference type="SAM" id="MobiDB-lite"/>
    </source>
</evidence>
<sequence length="235" mass="24828">MVRRTEEDLTGFDCAAADVPLDYDRPSGATTTIAPGRRPADDPARRIGTIFVNPGGPGGAGRGLVTAADQFVPPEVRARFDIVGFDPRGIGAGCVRDAGPVLEHMSTLTVAKDLDQLRKAVGDREINYIGFSYGTMVGATYANLFPENVRALVIDGNVDPECDKAGARCAFSGNARPKFDALRDRLRQGPADVSDLGGGSAPSTLIGCLPGDRPVVRARPPDVRRGGLRQPAEDQ</sequence>
<feature type="region of interest" description="Disordered" evidence="3">
    <location>
        <begin position="211"/>
        <end position="235"/>
    </location>
</feature>
<dbReference type="Gene3D" id="3.40.50.1820">
    <property type="entry name" value="alpha/beta hydrolase"/>
    <property type="match status" value="1"/>
</dbReference>
<dbReference type="Proteomes" id="UP000598174">
    <property type="component" value="Unassembled WGS sequence"/>
</dbReference>
<name>A0A919IY27_9ACTN</name>
<gene>
    <name evidence="5" type="ORF">Afe05nite_21140</name>
</gene>
<dbReference type="EMBL" id="BOMM01000015">
    <property type="protein sequence ID" value="GIE10274.1"/>
    <property type="molecule type" value="Genomic_DNA"/>
</dbReference>
<accession>A0A919IY27</accession>
<comment type="similarity">
    <text evidence="1">Belongs to the peptidase S33 family.</text>
</comment>
<dbReference type="InterPro" id="IPR051601">
    <property type="entry name" value="Serine_prot/Carboxylest_S33"/>
</dbReference>
<organism evidence="5 6">
    <name type="scientific">Paractinoplanes ferrugineus</name>
    <dbReference type="NCBI Taxonomy" id="113564"/>
    <lineage>
        <taxon>Bacteria</taxon>
        <taxon>Bacillati</taxon>
        <taxon>Actinomycetota</taxon>
        <taxon>Actinomycetes</taxon>
        <taxon>Micromonosporales</taxon>
        <taxon>Micromonosporaceae</taxon>
        <taxon>Paractinoplanes</taxon>
    </lineage>
</organism>
<dbReference type="InterPro" id="IPR000073">
    <property type="entry name" value="AB_hydrolase_1"/>
</dbReference>
<keyword evidence="2" id="KW-0378">Hydrolase</keyword>
<dbReference type="Pfam" id="PF00561">
    <property type="entry name" value="Abhydrolase_1"/>
    <property type="match status" value="1"/>
</dbReference>
<dbReference type="PANTHER" id="PTHR43248">
    <property type="entry name" value="2-SUCCINYL-6-HYDROXY-2,4-CYCLOHEXADIENE-1-CARBOXYLATE SYNTHASE"/>
    <property type="match status" value="1"/>
</dbReference>
<dbReference type="RefSeq" id="WP_203816845.1">
    <property type="nucleotide sequence ID" value="NZ_BAAABP010000031.1"/>
</dbReference>